<evidence type="ECO:0000313" key="2">
    <source>
        <dbReference type="Proteomes" id="UP000501726"/>
    </source>
</evidence>
<dbReference type="EMBL" id="AP021889">
    <property type="protein sequence ID" value="BBP45426.1"/>
    <property type="molecule type" value="Genomic_DNA"/>
</dbReference>
<name>A0A6F8PTK4_9GAMM</name>
<evidence type="ECO:0000313" key="1">
    <source>
        <dbReference type="EMBL" id="BBP45426.1"/>
    </source>
</evidence>
<sequence length="53" mass="6230">MHEFKSIKENGADPQLFIEAEEEKAELERNRLEAEITQQMFTLKTMVDLYLNG</sequence>
<dbReference type="AlphaFoldDB" id="A0A6F8PTK4"/>
<dbReference type="Proteomes" id="UP000501726">
    <property type="component" value="Chromosome"/>
</dbReference>
<dbReference type="KEGG" id="tse:THMIRHAS_07990"/>
<keyword evidence="2" id="KW-1185">Reference proteome</keyword>
<gene>
    <name evidence="1" type="ORF">THMIRHAS_07990</name>
</gene>
<proteinExistence type="predicted"/>
<accession>A0A6F8PTK4</accession>
<reference evidence="2" key="1">
    <citation type="submission" date="2019-11" db="EMBL/GenBank/DDBJ databases">
        <title>Isolation and characterization of two novel species in the genus Thiomicrorhabdus.</title>
        <authorList>
            <person name="Mochizuki J."/>
            <person name="Kojima H."/>
            <person name="Fukui M."/>
        </authorList>
    </citation>
    <scope>NUCLEOTIDE SEQUENCE [LARGE SCALE GENOMIC DNA]</scope>
    <source>
        <strain evidence="2">aks77</strain>
    </source>
</reference>
<protein>
    <submittedName>
        <fullName evidence="1">Uncharacterized protein</fullName>
    </submittedName>
</protein>
<organism evidence="1 2">
    <name type="scientific">Thiosulfatimonas sediminis</name>
    <dbReference type="NCBI Taxonomy" id="2675054"/>
    <lineage>
        <taxon>Bacteria</taxon>
        <taxon>Pseudomonadati</taxon>
        <taxon>Pseudomonadota</taxon>
        <taxon>Gammaproteobacteria</taxon>
        <taxon>Thiotrichales</taxon>
        <taxon>Piscirickettsiaceae</taxon>
        <taxon>Thiosulfatimonas</taxon>
    </lineage>
</organism>